<gene>
    <name evidence="8" type="ORF">D4A35_07970</name>
</gene>
<keyword evidence="6" id="KW-0813">Transport</keyword>
<dbReference type="AlphaFoldDB" id="A0A5P3XEW6"/>
<dbReference type="EMBL" id="CP032452">
    <property type="protein sequence ID" value="QEZ68874.1"/>
    <property type="molecule type" value="Genomic_DNA"/>
</dbReference>
<dbReference type="GO" id="GO:0055085">
    <property type="term" value="P:transmembrane transport"/>
    <property type="evidence" value="ECO:0007669"/>
    <property type="project" value="UniProtKB-UniRule"/>
</dbReference>
<reference evidence="8 9" key="1">
    <citation type="submission" date="2018-09" db="EMBL/GenBank/DDBJ databases">
        <title>A clostridial neurotoxin that targets Anopheles mosquitoes.</title>
        <authorList>
            <person name="Contreras E."/>
            <person name="Masuyer G."/>
            <person name="Qureshi N."/>
            <person name="Chawla S."/>
            <person name="Lim H.L."/>
            <person name="Chen J."/>
            <person name="Stenmark P."/>
            <person name="Gill S."/>
        </authorList>
    </citation>
    <scope>NUCLEOTIDE SEQUENCE [LARGE SCALE GENOMIC DNA]</scope>
    <source>
        <strain evidence="8 9">Cbm</strain>
    </source>
</reference>
<name>A0A5P3XEW6_PARBF</name>
<feature type="domain" description="ABC3 transporter permease C-terminal" evidence="7">
    <location>
        <begin position="60"/>
        <end position="170"/>
    </location>
</feature>
<dbReference type="PANTHER" id="PTHR46795:SF3">
    <property type="entry name" value="ABC TRANSPORTER PERMEASE"/>
    <property type="match status" value="1"/>
</dbReference>
<feature type="transmembrane region" description="Helical" evidence="6">
    <location>
        <begin position="101"/>
        <end position="127"/>
    </location>
</feature>
<keyword evidence="3 6" id="KW-0812">Transmembrane</keyword>
<evidence type="ECO:0000256" key="1">
    <source>
        <dbReference type="ARBA" id="ARBA00004651"/>
    </source>
</evidence>
<feature type="transmembrane region" description="Helical" evidence="6">
    <location>
        <begin position="575"/>
        <end position="596"/>
    </location>
</feature>
<dbReference type="InterPro" id="IPR052536">
    <property type="entry name" value="ABC-4_Integral_Memb_Prot"/>
</dbReference>
<evidence type="ECO:0000256" key="5">
    <source>
        <dbReference type="ARBA" id="ARBA00023136"/>
    </source>
</evidence>
<protein>
    <submittedName>
        <fullName evidence="8">ABC transporter permease</fullName>
    </submittedName>
</protein>
<dbReference type="RefSeq" id="WP_150886526.1">
    <property type="nucleotide sequence ID" value="NZ_CP032452.1"/>
</dbReference>
<keyword evidence="4 6" id="KW-1133">Transmembrane helix</keyword>
<dbReference type="Proteomes" id="UP000326961">
    <property type="component" value="Chromosome"/>
</dbReference>
<feature type="transmembrane region" description="Helical" evidence="6">
    <location>
        <begin position="147"/>
        <end position="170"/>
    </location>
</feature>
<keyword evidence="2 6" id="KW-1003">Cell membrane</keyword>
<accession>A0A5P3XEW6</accession>
<sequence>MILFNIAKKNVQKNLKGYFLYFFSIVFTVGIYYAFKNLQYNPSIDAALSASSKASAAFNAASIVIALFSVLFIWYSNSFFIKKRKKEIGLYALLGIENKEIGLLLFFETLIIGVVAIVIGIIAGVVFSKLMLGILIKLIGLNLSINFAVSIKGVFETFILFILIFLVIAYQSNRIIYKFKLIELFKASSTSEKAKKGSKLLAILSIIFIVVGYAIYLSTTNGMDLILGAFATLFMVVVGTFLFFSSFMFFIIKRQQKNRLNYYKGLNMISTSQLLYRIKSNAKMLSVIAILSATTLTAIGVSISVYFMSSQIVEQRAPYSYTLSLNNKDYIKEFEKTLADSKNHKLVDKFVLSYIDLDSYNENSHGFKDSYQIISLSNLNEILNLNGDEKIGNINDNEFVHVYPKERGFDAKSSININNNGKDVELNLKSNIDKKLYNSFSPVDMIVVSDNEFENLKINNKVENYYTYNITNQKDGEEFDKEVLKLTEKYYTGDQKRPASSYVLSYYEAFKNEFTTSGIMVFIGVFVGLVFLVCTGSVIFFKLLSEAQDEAPRYTVLNKIGVDEDDIKSSVYKQVGFNFFLPLVLGGLHSVVANYVVCNLLGQNLSIVMLWTLIPYLIIYIIYYLITSKFYFNIVSKQNYEAYYEKNIIHNNNINTSIYSRRNCCR</sequence>
<proteinExistence type="inferred from homology"/>
<comment type="subcellular location">
    <subcellularLocation>
        <location evidence="1 6">Cell membrane</location>
        <topology evidence="1 6">Multi-pass membrane protein</topology>
    </subcellularLocation>
</comment>
<dbReference type="PANTHER" id="PTHR46795">
    <property type="entry name" value="ABC TRANSPORTER PERMEASE-RELATED-RELATED"/>
    <property type="match status" value="1"/>
</dbReference>
<feature type="transmembrane region" description="Helical" evidence="6">
    <location>
        <begin position="519"/>
        <end position="544"/>
    </location>
</feature>
<feature type="transmembrane region" description="Helical" evidence="6">
    <location>
        <begin position="200"/>
        <end position="219"/>
    </location>
</feature>
<evidence type="ECO:0000256" key="6">
    <source>
        <dbReference type="PIRNR" id="PIRNR018968"/>
    </source>
</evidence>
<dbReference type="GO" id="GO:0005886">
    <property type="term" value="C:plasma membrane"/>
    <property type="evidence" value="ECO:0007669"/>
    <property type="project" value="UniProtKB-SubCell"/>
</dbReference>
<evidence type="ECO:0000313" key="8">
    <source>
        <dbReference type="EMBL" id="QEZ68874.1"/>
    </source>
</evidence>
<dbReference type="PIRSF" id="PIRSF018968">
    <property type="entry name" value="ABC_permease_BceB"/>
    <property type="match status" value="1"/>
</dbReference>
<evidence type="ECO:0000256" key="2">
    <source>
        <dbReference type="ARBA" id="ARBA00022475"/>
    </source>
</evidence>
<feature type="transmembrane region" description="Helical" evidence="6">
    <location>
        <begin position="608"/>
        <end position="626"/>
    </location>
</feature>
<feature type="transmembrane region" description="Helical" evidence="6">
    <location>
        <begin position="18"/>
        <end position="35"/>
    </location>
</feature>
<dbReference type="InterPro" id="IPR027022">
    <property type="entry name" value="ABC_permease_BceB-typ"/>
</dbReference>
<comment type="similarity">
    <text evidence="6">Belongs to the ABC-4 integral membrane protein family.</text>
</comment>
<dbReference type="InterPro" id="IPR003838">
    <property type="entry name" value="ABC3_permease_C"/>
</dbReference>
<evidence type="ECO:0000259" key="7">
    <source>
        <dbReference type="Pfam" id="PF02687"/>
    </source>
</evidence>
<feature type="transmembrane region" description="Helical" evidence="6">
    <location>
        <begin position="284"/>
        <end position="308"/>
    </location>
</feature>
<keyword evidence="5 6" id="KW-0472">Membrane</keyword>
<dbReference type="Pfam" id="PF02687">
    <property type="entry name" value="FtsX"/>
    <property type="match status" value="1"/>
</dbReference>
<evidence type="ECO:0000256" key="4">
    <source>
        <dbReference type="ARBA" id="ARBA00022989"/>
    </source>
</evidence>
<feature type="transmembrane region" description="Helical" evidence="6">
    <location>
        <begin position="225"/>
        <end position="252"/>
    </location>
</feature>
<feature type="transmembrane region" description="Helical" evidence="6">
    <location>
        <begin position="55"/>
        <end position="80"/>
    </location>
</feature>
<evidence type="ECO:0000313" key="9">
    <source>
        <dbReference type="Proteomes" id="UP000326961"/>
    </source>
</evidence>
<organism evidence="8 9">
    <name type="scientific">Paraclostridium bifermentans</name>
    <name type="common">Clostridium bifermentans</name>
    <dbReference type="NCBI Taxonomy" id="1490"/>
    <lineage>
        <taxon>Bacteria</taxon>
        <taxon>Bacillati</taxon>
        <taxon>Bacillota</taxon>
        <taxon>Clostridia</taxon>
        <taxon>Peptostreptococcales</taxon>
        <taxon>Peptostreptococcaceae</taxon>
        <taxon>Paraclostridium</taxon>
    </lineage>
</organism>
<evidence type="ECO:0000256" key="3">
    <source>
        <dbReference type="ARBA" id="ARBA00022692"/>
    </source>
</evidence>